<dbReference type="PROSITE" id="PS51900">
    <property type="entry name" value="CB"/>
    <property type="match status" value="1"/>
</dbReference>
<sequence length="297" mass="33902">MLTEIIDDFIHYGNTAGLSDRSLSTLTNRLREFRTFIDQLALASPLEISVFHLQTFVADYGKPSPHVKKSRVWTLHKFFHFLKLKDLITKNSALALPYPKIEKKVPQFLSETQLNEIIGYFGQRTDSVPGLRNFLLVMILCCLGLRISTLIALNREDVDLFAGTIRATDKGNRRRVMVLPEVLCHLLRTYLKTFSSDEGPLFETVRKKRISTRTVQDILQKAADNMGHEIHLHAHLFCHSAATHLNTVAGIIITAEVMGHAHLKNTDHYTHLNPNRYGDYMRRHPCMNFFHSQSPGG</sequence>
<dbReference type="InterPro" id="IPR011010">
    <property type="entry name" value="DNA_brk_join_enz"/>
</dbReference>
<feature type="domain" description="Tyr recombinase" evidence="5">
    <location>
        <begin position="104"/>
        <end position="282"/>
    </location>
</feature>
<evidence type="ECO:0000256" key="1">
    <source>
        <dbReference type="ARBA" id="ARBA00008857"/>
    </source>
</evidence>
<keyword evidence="8" id="KW-1185">Reference proteome</keyword>
<dbReference type="PANTHER" id="PTHR30349">
    <property type="entry name" value="PHAGE INTEGRASE-RELATED"/>
    <property type="match status" value="1"/>
</dbReference>
<organism evidence="7 8">
    <name type="scientific">candidate division CSSED10-310 bacterium</name>
    <dbReference type="NCBI Taxonomy" id="2855610"/>
    <lineage>
        <taxon>Bacteria</taxon>
        <taxon>Bacteria division CSSED10-310</taxon>
    </lineage>
</organism>
<dbReference type="InterPro" id="IPR002104">
    <property type="entry name" value="Integrase_catalytic"/>
</dbReference>
<dbReference type="Gene3D" id="1.10.443.10">
    <property type="entry name" value="Intergrase catalytic core"/>
    <property type="match status" value="1"/>
</dbReference>
<dbReference type="InterPro" id="IPR013762">
    <property type="entry name" value="Integrase-like_cat_sf"/>
</dbReference>
<dbReference type="Pfam" id="PF00589">
    <property type="entry name" value="Phage_integrase"/>
    <property type="match status" value="1"/>
</dbReference>
<keyword evidence="2 4" id="KW-0238">DNA-binding</keyword>
<dbReference type="SUPFAM" id="SSF56349">
    <property type="entry name" value="DNA breaking-rejoining enzymes"/>
    <property type="match status" value="1"/>
</dbReference>
<evidence type="ECO:0000313" key="7">
    <source>
        <dbReference type="EMBL" id="MFC1850338.1"/>
    </source>
</evidence>
<feature type="domain" description="Core-binding (CB)" evidence="6">
    <location>
        <begin position="1"/>
        <end position="83"/>
    </location>
</feature>
<proteinExistence type="inferred from homology"/>
<dbReference type="PROSITE" id="PS51898">
    <property type="entry name" value="TYR_RECOMBINASE"/>
    <property type="match status" value="1"/>
</dbReference>
<accession>A0ABV6YVZ7</accession>
<evidence type="ECO:0000259" key="6">
    <source>
        <dbReference type="PROSITE" id="PS51900"/>
    </source>
</evidence>
<dbReference type="Gene3D" id="1.10.150.130">
    <property type="match status" value="1"/>
</dbReference>
<dbReference type="Proteomes" id="UP001594351">
    <property type="component" value="Unassembled WGS sequence"/>
</dbReference>
<evidence type="ECO:0000256" key="3">
    <source>
        <dbReference type="ARBA" id="ARBA00023172"/>
    </source>
</evidence>
<name>A0ABV6YVZ7_UNCC1</name>
<dbReference type="EMBL" id="JBHPBY010000092">
    <property type="protein sequence ID" value="MFC1850338.1"/>
    <property type="molecule type" value="Genomic_DNA"/>
</dbReference>
<evidence type="ECO:0000259" key="5">
    <source>
        <dbReference type="PROSITE" id="PS51898"/>
    </source>
</evidence>
<dbReference type="InterPro" id="IPR010998">
    <property type="entry name" value="Integrase_recombinase_N"/>
</dbReference>
<evidence type="ECO:0000313" key="8">
    <source>
        <dbReference type="Proteomes" id="UP001594351"/>
    </source>
</evidence>
<comment type="caution">
    <text evidence="7">The sequence shown here is derived from an EMBL/GenBank/DDBJ whole genome shotgun (WGS) entry which is preliminary data.</text>
</comment>
<dbReference type="InterPro" id="IPR050090">
    <property type="entry name" value="Tyrosine_recombinase_XerCD"/>
</dbReference>
<comment type="similarity">
    <text evidence="1">Belongs to the 'phage' integrase family.</text>
</comment>
<gene>
    <name evidence="7" type="ORF">ACFL27_09120</name>
</gene>
<protein>
    <submittedName>
        <fullName evidence="7">Tyrosine-type recombinase/integrase</fullName>
    </submittedName>
</protein>
<evidence type="ECO:0000256" key="2">
    <source>
        <dbReference type="ARBA" id="ARBA00023125"/>
    </source>
</evidence>
<reference evidence="7 8" key="1">
    <citation type="submission" date="2024-09" db="EMBL/GenBank/DDBJ databases">
        <title>Laminarin stimulates single cell rates of sulfate reduction while oxygen inhibits transcriptomic activity in coastal marine sediment.</title>
        <authorList>
            <person name="Lindsay M."/>
            <person name="Orcutt B."/>
            <person name="Emerson D."/>
            <person name="Stepanauskas R."/>
            <person name="D'Angelo T."/>
        </authorList>
    </citation>
    <scope>NUCLEOTIDE SEQUENCE [LARGE SCALE GENOMIC DNA]</scope>
    <source>
        <strain evidence="7">SAG AM-311-K15</strain>
    </source>
</reference>
<dbReference type="InterPro" id="IPR044068">
    <property type="entry name" value="CB"/>
</dbReference>
<dbReference type="PANTHER" id="PTHR30349:SF41">
    <property type="entry name" value="INTEGRASE_RECOMBINASE PROTEIN MJ0367-RELATED"/>
    <property type="match status" value="1"/>
</dbReference>
<evidence type="ECO:0000256" key="4">
    <source>
        <dbReference type="PROSITE-ProRule" id="PRU01248"/>
    </source>
</evidence>
<keyword evidence="3" id="KW-0233">DNA recombination</keyword>